<dbReference type="Pfam" id="PF00881">
    <property type="entry name" value="Nitroreductase"/>
    <property type="match status" value="1"/>
</dbReference>
<dbReference type="InterPro" id="IPR029479">
    <property type="entry name" value="Nitroreductase"/>
</dbReference>
<dbReference type="RefSeq" id="WP_095550514.1">
    <property type="nucleotide sequence ID" value="NZ_NSJF01000007.1"/>
</dbReference>
<dbReference type="PANTHER" id="PTHR43673:SF2">
    <property type="entry name" value="NITROREDUCTASE"/>
    <property type="match status" value="1"/>
</dbReference>
<evidence type="ECO:0000313" key="7">
    <source>
        <dbReference type="EMBL" id="PAT33611.1"/>
    </source>
</evidence>
<reference evidence="7 8" key="1">
    <citation type="submission" date="2017-08" db="EMBL/GenBank/DDBJ databases">
        <title>WGS of Clinical strains of the CDC Group NO-1 linked to zoonotic infections in humans.</title>
        <authorList>
            <person name="Bernier A.-M."/>
            <person name="Bernard K."/>
        </authorList>
    </citation>
    <scope>NUCLEOTIDE SEQUENCE [LARGE SCALE GENOMIC DNA]</scope>
    <source>
        <strain evidence="7 8">NML03-0146</strain>
    </source>
</reference>
<dbReference type="PANTHER" id="PTHR43673">
    <property type="entry name" value="NAD(P)H NITROREDUCTASE YDGI-RELATED"/>
    <property type="match status" value="1"/>
</dbReference>
<comment type="caution">
    <text evidence="7">The sequence shown here is derived from an EMBL/GenBank/DDBJ whole genome shotgun (WGS) entry which is preliminary data.</text>
</comment>
<evidence type="ECO:0000256" key="3">
    <source>
        <dbReference type="ARBA" id="ARBA00022630"/>
    </source>
</evidence>
<dbReference type="Gene3D" id="3.40.109.10">
    <property type="entry name" value="NADH Oxidase"/>
    <property type="match status" value="1"/>
</dbReference>
<dbReference type="SUPFAM" id="SSF55469">
    <property type="entry name" value="FMN-dependent nitroreductase-like"/>
    <property type="match status" value="1"/>
</dbReference>
<proteinExistence type="inferred from homology"/>
<keyword evidence="4" id="KW-0288">FMN</keyword>
<sequence>MHTHTDAPAAAAAATAATTATAVEAALQARYSARAFTRQEPDPELLRRLLVQAGRAASGGNLQPWQVLALRGAALAELIATARQGQADEDERQLSYPPSLWEPYRSRRYKNGEDLYASLGIGRDDKPARLTQLARNFEFFGAPVGILVCIDQRMGHAQWIDLGIYLQSLMLQATAHGLATCAQGFWRRYQGALKPLLSLPEHYMIAFGIALGYADDSAPINQWRADRADPQQWLQMRGF</sequence>
<comment type="similarity">
    <text evidence="2">Belongs to the nitroreductase family.</text>
</comment>
<evidence type="ECO:0000256" key="1">
    <source>
        <dbReference type="ARBA" id="ARBA00001917"/>
    </source>
</evidence>
<evidence type="ECO:0000313" key="8">
    <source>
        <dbReference type="Proteomes" id="UP000217999"/>
    </source>
</evidence>
<organism evidence="7 8">
    <name type="scientific">Vandammella animalimorsus</name>
    <dbReference type="NCBI Taxonomy" id="2029117"/>
    <lineage>
        <taxon>Bacteria</taxon>
        <taxon>Pseudomonadati</taxon>
        <taxon>Pseudomonadota</taxon>
        <taxon>Betaproteobacteria</taxon>
        <taxon>Burkholderiales</taxon>
        <taxon>Comamonadaceae</taxon>
        <taxon>Vandammella</taxon>
    </lineage>
</organism>
<dbReference type="AlphaFoldDB" id="A0A2A2A752"/>
<dbReference type="CDD" id="cd02136">
    <property type="entry name" value="PnbA_NfnB-like"/>
    <property type="match status" value="1"/>
</dbReference>
<name>A0A2A2A752_9BURK</name>
<keyword evidence="5" id="KW-0560">Oxidoreductase</keyword>
<comment type="cofactor">
    <cofactor evidence="1">
        <name>FMN</name>
        <dbReference type="ChEBI" id="CHEBI:58210"/>
    </cofactor>
</comment>
<evidence type="ECO:0000256" key="4">
    <source>
        <dbReference type="ARBA" id="ARBA00022643"/>
    </source>
</evidence>
<gene>
    <name evidence="7" type="ORF">CK620_12100</name>
</gene>
<protein>
    <submittedName>
        <fullName evidence="7">Nitroreductase family protein</fullName>
    </submittedName>
</protein>
<evidence type="ECO:0000259" key="6">
    <source>
        <dbReference type="Pfam" id="PF00881"/>
    </source>
</evidence>
<dbReference type="EMBL" id="NSJF01000007">
    <property type="protein sequence ID" value="PAT33611.1"/>
    <property type="molecule type" value="Genomic_DNA"/>
</dbReference>
<keyword evidence="3" id="KW-0285">Flavoprotein</keyword>
<evidence type="ECO:0000256" key="5">
    <source>
        <dbReference type="ARBA" id="ARBA00023002"/>
    </source>
</evidence>
<evidence type="ECO:0000256" key="2">
    <source>
        <dbReference type="ARBA" id="ARBA00007118"/>
    </source>
</evidence>
<feature type="domain" description="Nitroreductase" evidence="6">
    <location>
        <begin position="28"/>
        <end position="213"/>
    </location>
</feature>
<dbReference type="GO" id="GO:0016491">
    <property type="term" value="F:oxidoreductase activity"/>
    <property type="evidence" value="ECO:0007669"/>
    <property type="project" value="UniProtKB-KW"/>
</dbReference>
<dbReference type="Proteomes" id="UP000217999">
    <property type="component" value="Unassembled WGS sequence"/>
</dbReference>
<accession>A0A2A2A752</accession>
<dbReference type="InterPro" id="IPR000415">
    <property type="entry name" value="Nitroreductase-like"/>
</dbReference>